<dbReference type="InterPro" id="IPR041682">
    <property type="entry name" value="AAA_14"/>
</dbReference>
<feature type="domain" description="DUF4143" evidence="2">
    <location>
        <begin position="220"/>
        <end position="331"/>
    </location>
</feature>
<evidence type="ECO:0000259" key="1">
    <source>
        <dbReference type="Pfam" id="PF13173"/>
    </source>
</evidence>
<dbReference type="AlphaFoldDB" id="A0A1G2PF78"/>
<protein>
    <submittedName>
        <fullName evidence="3">ATPase</fullName>
    </submittedName>
</protein>
<dbReference type="PANTHER" id="PTHR33295:SF18">
    <property type="entry name" value="AAA+ ATPASE DOMAIN-CONTAINING PROTEIN"/>
    <property type="match status" value="1"/>
</dbReference>
<dbReference type="InterPro" id="IPR025420">
    <property type="entry name" value="DUF4143"/>
</dbReference>
<gene>
    <name evidence="3" type="ORF">A2541_02450</name>
</gene>
<evidence type="ECO:0000313" key="4">
    <source>
        <dbReference type="Proteomes" id="UP000176965"/>
    </source>
</evidence>
<dbReference type="Gene3D" id="3.40.50.300">
    <property type="entry name" value="P-loop containing nucleotide triphosphate hydrolases"/>
    <property type="match status" value="2"/>
</dbReference>
<evidence type="ECO:0000313" key="3">
    <source>
        <dbReference type="EMBL" id="OHA46261.1"/>
    </source>
</evidence>
<dbReference type="PANTHER" id="PTHR33295">
    <property type="entry name" value="ATPASE"/>
    <property type="match status" value="1"/>
</dbReference>
<feature type="non-terminal residue" evidence="3">
    <location>
        <position position="339"/>
    </location>
</feature>
<dbReference type="Pfam" id="PF13173">
    <property type="entry name" value="AAA_14"/>
    <property type="match status" value="1"/>
</dbReference>
<sequence>MAQNNMFIERQIHKKIRNFLKERQIIVITGMRRVGKTTLVKELLREIESENKVYIDLQQVENREMFSDKNFDNILLQLKNKNGLDLSQKMYIAIDEIQLVPELPGIIKYLYDHNDIKFIVTGSSSYYMKNLFTESLSGRKIIFEVYPLDFEEFLNFKNIKHGNGGDFLISTISGSGYGFFKAYYEEFIEYGGFPEVVLANSLEVKKEMLRDIINSYINIDVETLSDFKKKEDFYKLVKILAGQVGSRLDYAKLSKIVGISDVTLRNYLKFLEDTYLIRRISVFTNSREKEITKAQKLYFSDTGLANILADLSGGAKFENTIFNQLKHFGEVRYYALKTG</sequence>
<proteinExistence type="predicted"/>
<evidence type="ECO:0000259" key="2">
    <source>
        <dbReference type="Pfam" id="PF13635"/>
    </source>
</evidence>
<reference evidence="3 4" key="1">
    <citation type="journal article" date="2016" name="Nat. Commun.">
        <title>Thousands of microbial genomes shed light on interconnected biogeochemical processes in an aquifer system.</title>
        <authorList>
            <person name="Anantharaman K."/>
            <person name="Brown C.T."/>
            <person name="Hug L.A."/>
            <person name="Sharon I."/>
            <person name="Castelle C.J."/>
            <person name="Probst A.J."/>
            <person name="Thomas B.C."/>
            <person name="Singh A."/>
            <person name="Wilkins M.J."/>
            <person name="Karaoz U."/>
            <person name="Brodie E.L."/>
            <person name="Williams K.H."/>
            <person name="Hubbard S.S."/>
            <person name="Banfield J.F."/>
        </authorList>
    </citation>
    <scope>NUCLEOTIDE SEQUENCE [LARGE SCALE GENOMIC DNA]</scope>
</reference>
<dbReference type="EMBL" id="MHSQ01000032">
    <property type="protein sequence ID" value="OHA46261.1"/>
    <property type="molecule type" value="Genomic_DNA"/>
</dbReference>
<feature type="domain" description="AAA" evidence="1">
    <location>
        <begin position="23"/>
        <end position="154"/>
    </location>
</feature>
<dbReference type="SUPFAM" id="SSF52540">
    <property type="entry name" value="P-loop containing nucleoside triphosphate hydrolases"/>
    <property type="match status" value="1"/>
</dbReference>
<accession>A0A1G2PF78</accession>
<dbReference type="Pfam" id="PF13635">
    <property type="entry name" value="DUF4143"/>
    <property type="match status" value="1"/>
</dbReference>
<comment type="caution">
    <text evidence="3">The sequence shown here is derived from an EMBL/GenBank/DDBJ whole genome shotgun (WGS) entry which is preliminary data.</text>
</comment>
<dbReference type="Proteomes" id="UP000176965">
    <property type="component" value="Unassembled WGS sequence"/>
</dbReference>
<organism evidence="3 4">
    <name type="scientific">Candidatus Taylorbacteria bacterium RIFOXYD2_FULL_36_9</name>
    <dbReference type="NCBI Taxonomy" id="1802338"/>
    <lineage>
        <taxon>Bacteria</taxon>
        <taxon>Candidatus Tayloriibacteriota</taxon>
    </lineage>
</organism>
<dbReference type="InterPro" id="IPR027417">
    <property type="entry name" value="P-loop_NTPase"/>
</dbReference>
<name>A0A1G2PF78_9BACT</name>